<dbReference type="RefSeq" id="WP_088753292.1">
    <property type="nucleotide sequence ID" value="NZ_JARJFG010000001.1"/>
</dbReference>
<evidence type="ECO:0000313" key="3">
    <source>
        <dbReference type="EMBL" id="OWY36587.1"/>
    </source>
</evidence>
<dbReference type="InterPro" id="IPR054636">
    <property type="entry name" value="CydP"/>
</dbReference>
<keyword evidence="2" id="KW-0472">Membrane</keyword>
<name>A0A225SZ76_9BURK</name>
<evidence type="ECO:0000313" key="4">
    <source>
        <dbReference type="Proteomes" id="UP000214747"/>
    </source>
</evidence>
<dbReference type="NCBIfam" id="NF045611">
    <property type="entry name" value="small_CydP"/>
    <property type="match status" value="1"/>
</dbReference>
<feature type="region of interest" description="Disordered" evidence="1">
    <location>
        <begin position="61"/>
        <end position="91"/>
    </location>
</feature>
<gene>
    <name evidence="3" type="ORF">CEJ45_00350</name>
</gene>
<keyword evidence="4" id="KW-1185">Reference proteome</keyword>
<keyword evidence="2" id="KW-1133">Transmembrane helix</keyword>
<organism evidence="3 4">
    <name type="scientific">Herbaspirillum aquaticum</name>
    <dbReference type="NCBI Taxonomy" id="568783"/>
    <lineage>
        <taxon>Bacteria</taxon>
        <taxon>Pseudomonadati</taxon>
        <taxon>Pseudomonadota</taxon>
        <taxon>Betaproteobacteria</taxon>
        <taxon>Burkholderiales</taxon>
        <taxon>Oxalobacteraceae</taxon>
        <taxon>Herbaspirillum</taxon>
    </lineage>
</organism>
<feature type="transmembrane region" description="Helical" evidence="2">
    <location>
        <begin position="20"/>
        <end position="45"/>
    </location>
</feature>
<accession>A0A225SZ76</accession>
<protein>
    <submittedName>
        <fullName evidence="3">Uncharacterized protein</fullName>
    </submittedName>
</protein>
<dbReference type="AlphaFoldDB" id="A0A225SZ76"/>
<proteinExistence type="predicted"/>
<keyword evidence="2" id="KW-0812">Transmembrane</keyword>
<dbReference type="EMBL" id="NJGV01000001">
    <property type="protein sequence ID" value="OWY36587.1"/>
    <property type="molecule type" value="Genomic_DNA"/>
</dbReference>
<sequence>MQAASFLRKRPWRWPRLTQLPLGVEITLLLVVKIALITVLAKTFFAHPEAKHMQMPVQRVEQRMLSSATPPAATAQQPYQHQDLSATQQTE</sequence>
<dbReference type="Proteomes" id="UP000214747">
    <property type="component" value="Unassembled WGS sequence"/>
</dbReference>
<comment type="caution">
    <text evidence="3">The sequence shown here is derived from an EMBL/GenBank/DDBJ whole genome shotgun (WGS) entry which is preliminary data.</text>
</comment>
<evidence type="ECO:0000256" key="2">
    <source>
        <dbReference type="SAM" id="Phobius"/>
    </source>
</evidence>
<reference evidence="3 4" key="1">
    <citation type="journal article" date="2010" name="Int. J. Syst. Evol. Microbiol.">
        <title>Reclassification of Herbaspirillum putei as a later heterotypic synonym of Herbaspirillum huttiense, with the description of H. huttiense subsp. huttiense subsp. nov. and H. huttiense subsp. putei subsp. nov., comb. nov., and description of Herbaspirillum aquaticum sp. nov.</title>
        <authorList>
            <person name="Dobritsa A.P."/>
            <person name="Reddy M.C."/>
            <person name="Samadpour M."/>
        </authorList>
    </citation>
    <scope>NUCLEOTIDE SEQUENCE [LARGE SCALE GENOMIC DNA]</scope>
    <source>
        <strain evidence="3 4">IEH 4430</strain>
    </source>
</reference>
<feature type="compositionally biased region" description="Polar residues" evidence="1">
    <location>
        <begin position="79"/>
        <end position="91"/>
    </location>
</feature>
<evidence type="ECO:0000256" key="1">
    <source>
        <dbReference type="SAM" id="MobiDB-lite"/>
    </source>
</evidence>
<feature type="compositionally biased region" description="Low complexity" evidence="1">
    <location>
        <begin position="68"/>
        <end position="78"/>
    </location>
</feature>